<evidence type="ECO:0008006" key="13">
    <source>
        <dbReference type="Google" id="ProtNLM"/>
    </source>
</evidence>
<feature type="transmembrane region" description="Helical" evidence="9">
    <location>
        <begin position="497"/>
        <end position="517"/>
    </location>
</feature>
<feature type="transmembrane region" description="Helical" evidence="9">
    <location>
        <begin position="137"/>
        <end position="158"/>
    </location>
</feature>
<dbReference type="Pfam" id="PF07690">
    <property type="entry name" value="MFS_1"/>
    <property type="match status" value="1"/>
</dbReference>
<name>A0A267HB05_9PLAT</name>
<evidence type="ECO:0000313" key="12">
    <source>
        <dbReference type="Proteomes" id="UP000215902"/>
    </source>
</evidence>
<keyword evidence="3 9" id="KW-0812">Transmembrane</keyword>
<feature type="region of interest" description="Disordered" evidence="8">
    <location>
        <begin position="259"/>
        <end position="301"/>
    </location>
</feature>
<feature type="transmembrane region" description="Helical" evidence="9">
    <location>
        <begin position="406"/>
        <end position="427"/>
    </location>
</feature>
<keyword evidence="12" id="KW-1185">Reference proteome</keyword>
<keyword evidence="7" id="KW-0325">Glycoprotein</keyword>
<evidence type="ECO:0000256" key="6">
    <source>
        <dbReference type="ARBA" id="ARBA00023136"/>
    </source>
</evidence>
<dbReference type="EMBL" id="NIVC01000003">
    <property type="protein sequence ID" value="PAA94709.1"/>
    <property type="molecule type" value="Genomic_DNA"/>
</dbReference>
<keyword evidence="5 9" id="KW-1133">Transmembrane helix</keyword>
<feature type="transmembrane region" description="Helical" evidence="9">
    <location>
        <begin position="377"/>
        <end position="399"/>
    </location>
</feature>
<evidence type="ECO:0000313" key="10">
    <source>
        <dbReference type="EMBL" id="PAA59919.1"/>
    </source>
</evidence>
<evidence type="ECO:0000256" key="9">
    <source>
        <dbReference type="SAM" id="Phobius"/>
    </source>
</evidence>
<keyword evidence="6 9" id="KW-0472">Membrane</keyword>
<dbReference type="AlphaFoldDB" id="A0A267HB05"/>
<dbReference type="GO" id="GO:0030121">
    <property type="term" value="C:AP-1 adaptor complex"/>
    <property type="evidence" value="ECO:0007669"/>
    <property type="project" value="TreeGrafter"/>
</dbReference>
<evidence type="ECO:0000256" key="2">
    <source>
        <dbReference type="ARBA" id="ARBA00022448"/>
    </source>
</evidence>
<dbReference type="OrthoDB" id="5086884at2759"/>
<dbReference type="SUPFAM" id="SSF103473">
    <property type="entry name" value="MFS general substrate transporter"/>
    <property type="match status" value="1"/>
</dbReference>
<evidence type="ECO:0000256" key="3">
    <source>
        <dbReference type="ARBA" id="ARBA00022692"/>
    </source>
</evidence>
<evidence type="ECO:0000256" key="5">
    <source>
        <dbReference type="ARBA" id="ARBA00022989"/>
    </source>
</evidence>
<gene>
    <name evidence="10" type="ORF">BOX15_Mlig025894g1</name>
    <name evidence="11" type="ORF">BOX15_Mlig025894g3</name>
</gene>
<accession>A0A267HB05</accession>
<reference evidence="11 12" key="1">
    <citation type="submission" date="2017-06" db="EMBL/GenBank/DDBJ databases">
        <title>A platform for efficient transgenesis in Macrostomum lignano, a flatworm model organism for stem cell research.</title>
        <authorList>
            <person name="Berezikov E."/>
        </authorList>
    </citation>
    <scope>NUCLEOTIDE SEQUENCE [LARGE SCALE GENOMIC DNA]</scope>
    <source>
        <strain evidence="11">DV1</strain>
        <tissue evidence="11">Whole organism</tissue>
    </source>
</reference>
<evidence type="ECO:0000256" key="4">
    <source>
        <dbReference type="ARBA" id="ARBA00022775"/>
    </source>
</evidence>
<feature type="non-terminal residue" evidence="11">
    <location>
        <position position="1"/>
    </location>
</feature>
<evidence type="ECO:0000256" key="7">
    <source>
        <dbReference type="ARBA" id="ARBA00023180"/>
    </source>
</evidence>
<dbReference type="InterPro" id="IPR050930">
    <property type="entry name" value="MFS_Vesicular_Transporter"/>
</dbReference>
<proteinExistence type="predicted"/>
<sequence>PDPTTKNEAASLQSRENSRLAIGLAVLDSRLTHRRAPQEMPGRQPGRWHRVLAVVLVSAVFFSDQMLTTVIIPIVHDQLCRAAADHVDTADGLLGAFNSSSEACAESDVKIQSAFLVGLKGLVQIAMNPLIGKLIDLLFPAAILLVGIAADCISILLYGLGDSYWVFLLARAVNGAGSAAIGTSGLAQVATCFTSLRMRNRAIGIANFVLFSANALGPAYGGFIYERTGRGVVFLAYLPMFAATACLLVPLLRQGLVRQRGGRPEGPAAPQSPQHRPPSQQQQPQQQDAGDAVAVSSPTSSPAAIDADHLVVPDSGNDEEVAAKRPKPTPLWRLLTDPHIAACAGGLIVANLSHNCLAATLGIWMHHRYEATDTQKGLVWLPTLPFHFAATVASVWLCNRAPAWRGWVAAGGLALGGLACALLPFMPGKAWCTLPIGLVFASIAVLDVTLLPLLSHLVDRRHTPVYGSVSCIAHASFSIATAFGAFAAGPIFLHLGFAYLFVILCVVCLAYTPIVLFTSRLHNRQEDLCGQQQLQQRQQAEDKQKQTPSEA</sequence>
<feature type="transmembrane region" description="Helical" evidence="9">
    <location>
        <begin position="340"/>
        <end position="365"/>
    </location>
</feature>
<keyword evidence="4" id="KW-0532">Neurotransmitter transport</keyword>
<dbReference type="GO" id="GO:0043195">
    <property type="term" value="C:terminal bouton"/>
    <property type="evidence" value="ECO:0007669"/>
    <property type="project" value="TreeGrafter"/>
</dbReference>
<feature type="compositionally biased region" description="Low complexity" evidence="8">
    <location>
        <begin position="268"/>
        <end position="301"/>
    </location>
</feature>
<dbReference type="EMBL" id="NIVC01002213">
    <property type="protein sequence ID" value="PAA59919.1"/>
    <property type="molecule type" value="Genomic_DNA"/>
</dbReference>
<feature type="transmembrane region" description="Helical" evidence="9">
    <location>
        <begin position="433"/>
        <end position="454"/>
    </location>
</feature>
<keyword evidence="2" id="KW-0813">Transport</keyword>
<dbReference type="InterPro" id="IPR036259">
    <property type="entry name" value="MFS_trans_sf"/>
</dbReference>
<feature type="transmembrane region" description="Helical" evidence="9">
    <location>
        <begin position="466"/>
        <end position="491"/>
    </location>
</feature>
<evidence type="ECO:0000256" key="1">
    <source>
        <dbReference type="ARBA" id="ARBA00004141"/>
    </source>
</evidence>
<dbReference type="STRING" id="282301.A0A267HB05"/>
<protein>
    <recommendedName>
        <fullName evidence="13">Major facilitator superfamily (MFS) profile domain-containing protein</fullName>
    </recommendedName>
</protein>
<feature type="transmembrane region" description="Helical" evidence="9">
    <location>
        <begin position="164"/>
        <end position="190"/>
    </location>
</feature>
<dbReference type="InterPro" id="IPR011701">
    <property type="entry name" value="MFS"/>
</dbReference>
<dbReference type="Gene3D" id="1.20.1250.20">
    <property type="entry name" value="MFS general substrate transporter like domains"/>
    <property type="match status" value="1"/>
</dbReference>
<comment type="subcellular location">
    <subcellularLocation>
        <location evidence="1">Membrane</location>
        <topology evidence="1">Multi-pass membrane protein</topology>
    </subcellularLocation>
</comment>
<dbReference type="Proteomes" id="UP000215902">
    <property type="component" value="Unassembled WGS sequence"/>
</dbReference>
<dbReference type="PANTHER" id="PTHR23506:SF13">
    <property type="entry name" value="VESICULAR ACETYLCHOLINE TRANSPORTER"/>
    <property type="match status" value="1"/>
</dbReference>
<comment type="caution">
    <text evidence="11">The sequence shown here is derived from an EMBL/GenBank/DDBJ whole genome shotgun (WGS) entry which is preliminary data.</text>
</comment>
<dbReference type="GO" id="GO:0030122">
    <property type="term" value="C:AP-2 adaptor complex"/>
    <property type="evidence" value="ECO:0007669"/>
    <property type="project" value="TreeGrafter"/>
</dbReference>
<dbReference type="GO" id="GO:0007268">
    <property type="term" value="P:chemical synaptic transmission"/>
    <property type="evidence" value="ECO:0007669"/>
    <property type="project" value="TreeGrafter"/>
</dbReference>
<evidence type="ECO:0000256" key="8">
    <source>
        <dbReference type="SAM" id="MobiDB-lite"/>
    </source>
</evidence>
<feature type="transmembrane region" description="Helical" evidence="9">
    <location>
        <begin position="202"/>
        <end position="225"/>
    </location>
</feature>
<feature type="transmembrane region" description="Helical" evidence="9">
    <location>
        <begin position="231"/>
        <end position="252"/>
    </location>
</feature>
<dbReference type="GO" id="GO:0005277">
    <property type="term" value="F:acetylcholine transmembrane transporter activity"/>
    <property type="evidence" value="ECO:0007669"/>
    <property type="project" value="TreeGrafter"/>
</dbReference>
<dbReference type="PANTHER" id="PTHR23506">
    <property type="entry name" value="GH10249P"/>
    <property type="match status" value="1"/>
</dbReference>
<organism evidence="11 12">
    <name type="scientific">Macrostomum lignano</name>
    <dbReference type="NCBI Taxonomy" id="282301"/>
    <lineage>
        <taxon>Eukaryota</taxon>
        <taxon>Metazoa</taxon>
        <taxon>Spiralia</taxon>
        <taxon>Lophotrochozoa</taxon>
        <taxon>Platyhelminthes</taxon>
        <taxon>Rhabditophora</taxon>
        <taxon>Macrostomorpha</taxon>
        <taxon>Macrostomida</taxon>
        <taxon>Macrostomidae</taxon>
        <taxon>Macrostomum</taxon>
    </lineage>
</organism>
<evidence type="ECO:0000313" key="11">
    <source>
        <dbReference type="EMBL" id="PAA94709.1"/>
    </source>
</evidence>